<proteinExistence type="predicted"/>
<dbReference type="Proteomes" id="UP000248918">
    <property type="component" value="Unassembled WGS sequence"/>
</dbReference>
<keyword evidence="1" id="KW-0472">Membrane</keyword>
<dbReference type="OrthoDB" id="118729at2"/>
<evidence type="ECO:0000256" key="1">
    <source>
        <dbReference type="SAM" id="Phobius"/>
    </source>
</evidence>
<dbReference type="EMBL" id="QLTK01000034">
    <property type="protein sequence ID" value="RAS20742.1"/>
    <property type="molecule type" value="Genomic_DNA"/>
</dbReference>
<feature type="transmembrane region" description="Helical" evidence="1">
    <location>
        <begin position="29"/>
        <end position="48"/>
    </location>
</feature>
<protein>
    <recommendedName>
        <fullName evidence="2">CAAX prenyl protease 2/Lysostaphin resistance protein A-like domain-containing protein</fullName>
    </recommendedName>
</protein>
<feature type="domain" description="CAAX prenyl protease 2/Lysostaphin resistance protein A-like" evidence="2">
    <location>
        <begin position="149"/>
        <end position="238"/>
    </location>
</feature>
<feature type="transmembrane region" description="Helical" evidence="1">
    <location>
        <begin position="108"/>
        <end position="130"/>
    </location>
</feature>
<comment type="caution">
    <text evidence="3">The sequence shown here is derived from an EMBL/GenBank/DDBJ whole genome shotgun (WGS) entry which is preliminary data.</text>
</comment>
<dbReference type="GO" id="GO:0080120">
    <property type="term" value="P:CAAX-box protein maturation"/>
    <property type="evidence" value="ECO:0007669"/>
    <property type="project" value="UniProtKB-ARBA"/>
</dbReference>
<keyword evidence="1" id="KW-0812">Transmembrane</keyword>
<dbReference type="RefSeq" id="WP_111935171.1">
    <property type="nucleotide sequence ID" value="NZ_CADFFP010000011.1"/>
</dbReference>
<dbReference type="InterPro" id="IPR003675">
    <property type="entry name" value="Rce1/LyrA-like_dom"/>
</dbReference>
<evidence type="ECO:0000313" key="3">
    <source>
        <dbReference type="EMBL" id="RAS20742.1"/>
    </source>
</evidence>
<sequence>MKNLASPDLDTANQADAPRALLASQRHTLHFMVVCLFLTAISALNGMHNSTTDSPSTPTQLNLFYAFVIGMEWLWVRFVYKGMRKYRRSIVEFFGRHTLTFKEFGKDVAYATLVFAIDYFCNAGLVGLLQHGAQPANAVLPAVPVGLLAVTLWVCLSLSAGVCEEIVFRGYLQRQLTAITGRLGIAILGQAILFGIGHGYEGIVSVLSIVLNGLVLGILAAWRGNIRAGILMHVAWDILAGFGIVS</sequence>
<name>A0A329BFQ3_9BURK</name>
<feature type="transmembrane region" description="Helical" evidence="1">
    <location>
        <begin position="60"/>
        <end position="80"/>
    </location>
</feature>
<evidence type="ECO:0000259" key="2">
    <source>
        <dbReference type="Pfam" id="PF02517"/>
    </source>
</evidence>
<feature type="transmembrane region" description="Helical" evidence="1">
    <location>
        <begin position="175"/>
        <end position="196"/>
    </location>
</feature>
<accession>A0A329BFQ3</accession>
<evidence type="ECO:0000313" key="4">
    <source>
        <dbReference type="Proteomes" id="UP000248918"/>
    </source>
</evidence>
<dbReference type="Pfam" id="PF02517">
    <property type="entry name" value="Rce1-like"/>
    <property type="match status" value="1"/>
</dbReference>
<organism evidence="3 4">
    <name type="scientific">Paraburkholderia bryophila</name>
    <dbReference type="NCBI Taxonomy" id="420952"/>
    <lineage>
        <taxon>Bacteria</taxon>
        <taxon>Pseudomonadati</taxon>
        <taxon>Pseudomonadota</taxon>
        <taxon>Betaproteobacteria</taxon>
        <taxon>Burkholderiales</taxon>
        <taxon>Burkholderiaceae</taxon>
        <taxon>Paraburkholderia</taxon>
    </lineage>
</organism>
<keyword evidence="1" id="KW-1133">Transmembrane helix</keyword>
<feature type="transmembrane region" description="Helical" evidence="1">
    <location>
        <begin position="202"/>
        <end position="222"/>
    </location>
</feature>
<feature type="transmembrane region" description="Helical" evidence="1">
    <location>
        <begin position="142"/>
        <end position="163"/>
    </location>
</feature>
<reference evidence="3 4" key="1">
    <citation type="submission" date="2018-06" db="EMBL/GenBank/DDBJ databases">
        <title>Genomic Encyclopedia of Type Strains, Phase III (KMG-III): the genomes of soil and plant-associated and newly described type strains.</title>
        <authorList>
            <person name="Whitman W."/>
        </authorList>
    </citation>
    <scope>NUCLEOTIDE SEQUENCE [LARGE SCALE GENOMIC DNA]</scope>
    <source>
        <strain evidence="3 4">LMG 23644</strain>
    </source>
</reference>
<gene>
    <name evidence="3" type="ORF">BX591_13452</name>
</gene>
<dbReference type="AlphaFoldDB" id="A0A329BFQ3"/>
<dbReference type="GO" id="GO:0004175">
    <property type="term" value="F:endopeptidase activity"/>
    <property type="evidence" value="ECO:0007669"/>
    <property type="project" value="UniProtKB-ARBA"/>
</dbReference>